<keyword evidence="3" id="KW-0964">Secreted</keyword>
<reference evidence="6 7" key="1">
    <citation type="submission" date="2018-09" db="EMBL/GenBank/DDBJ databases">
        <authorList>
            <person name="Grouzdev D.S."/>
            <person name="Krutkina M.S."/>
        </authorList>
    </citation>
    <scope>NUCLEOTIDE SEQUENCE [LARGE SCALE GENOMIC DNA]</scope>
    <source>
        <strain evidence="6 7">RmlP001</strain>
    </source>
</reference>
<keyword evidence="2 3" id="KW-0975">Bacterial flagellum</keyword>
<gene>
    <name evidence="6" type="ORF">D3272_09090</name>
</gene>
<comment type="subcellular location">
    <subcellularLocation>
        <location evidence="3">Secreted</location>
    </subcellularLocation>
    <subcellularLocation>
        <location evidence="3">Bacterial flagellum</location>
    </subcellularLocation>
</comment>
<name>A0A4Q2RHY4_9HYPH</name>
<feature type="domain" description="Flagellin C-terminal" evidence="5">
    <location>
        <begin position="249"/>
        <end position="330"/>
    </location>
</feature>
<dbReference type="Proteomes" id="UP000289411">
    <property type="component" value="Unassembled WGS sequence"/>
</dbReference>
<evidence type="ECO:0000313" key="6">
    <source>
        <dbReference type="EMBL" id="RYB05728.1"/>
    </source>
</evidence>
<reference evidence="6 7" key="2">
    <citation type="submission" date="2019-02" db="EMBL/GenBank/DDBJ databases">
        <title>'Lichenibacterium ramalinii' gen. nov. sp. nov., 'Lichenibacterium minor' gen. nov. sp. nov.</title>
        <authorList>
            <person name="Pankratov T."/>
        </authorList>
    </citation>
    <scope>NUCLEOTIDE SEQUENCE [LARGE SCALE GENOMIC DNA]</scope>
    <source>
        <strain evidence="6 7">RmlP001</strain>
    </source>
</reference>
<evidence type="ECO:0000313" key="7">
    <source>
        <dbReference type="Proteomes" id="UP000289411"/>
    </source>
</evidence>
<evidence type="ECO:0000259" key="4">
    <source>
        <dbReference type="Pfam" id="PF00669"/>
    </source>
</evidence>
<dbReference type="Pfam" id="PF00700">
    <property type="entry name" value="Flagellin_C"/>
    <property type="match status" value="1"/>
</dbReference>
<evidence type="ECO:0000256" key="3">
    <source>
        <dbReference type="RuleBase" id="RU362073"/>
    </source>
</evidence>
<dbReference type="SUPFAM" id="SSF64518">
    <property type="entry name" value="Phase 1 flagellin"/>
    <property type="match status" value="1"/>
</dbReference>
<evidence type="ECO:0000256" key="2">
    <source>
        <dbReference type="ARBA" id="ARBA00023143"/>
    </source>
</evidence>
<dbReference type="RefSeq" id="WP_129218837.1">
    <property type="nucleotide sequence ID" value="NZ_QYBC01000006.1"/>
</dbReference>
<dbReference type="EMBL" id="QYBC01000006">
    <property type="protein sequence ID" value="RYB05728.1"/>
    <property type="molecule type" value="Genomic_DNA"/>
</dbReference>
<organism evidence="6 7">
    <name type="scientific">Lichenibacterium ramalinae</name>
    <dbReference type="NCBI Taxonomy" id="2316527"/>
    <lineage>
        <taxon>Bacteria</taxon>
        <taxon>Pseudomonadati</taxon>
        <taxon>Pseudomonadota</taxon>
        <taxon>Alphaproteobacteria</taxon>
        <taxon>Hyphomicrobiales</taxon>
        <taxon>Lichenihabitantaceae</taxon>
        <taxon>Lichenibacterium</taxon>
    </lineage>
</organism>
<comment type="similarity">
    <text evidence="1 3">Belongs to the bacterial flagellin family.</text>
</comment>
<dbReference type="GO" id="GO:0005198">
    <property type="term" value="F:structural molecule activity"/>
    <property type="evidence" value="ECO:0007669"/>
    <property type="project" value="UniProtKB-UniRule"/>
</dbReference>
<accession>A0A4Q2RHY4</accession>
<dbReference type="GO" id="GO:0005576">
    <property type="term" value="C:extracellular region"/>
    <property type="evidence" value="ECO:0007669"/>
    <property type="project" value="UniProtKB-SubCell"/>
</dbReference>
<comment type="caution">
    <text evidence="6">The sequence shown here is derived from an EMBL/GenBank/DDBJ whole genome shotgun (WGS) entry which is preliminary data.</text>
</comment>
<dbReference type="InterPro" id="IPR046358">
    <property type="entry name" value="Flagellin_C"/>
</dbReference>
<dbReference type="OrthoDB" id="8328560at2"/>
<protein>
    <recommendedName>
        <fullName evidence="3">Flagellin</fullName>
    </recommendedName>
</protein>
<dbReference type="InterPro" id="IPR001029">
    <property type="entry name" value="Flagellin_N"/>
</dbReference>
<comment type="function">
    <text evidence="3">Flagellin is the subunit protein which polymerizes to form the filaments of bacterial flagella.</text>
</comment>
<proteinExistence type="inferred from homology"/>
<dbReference type="AlphaFoldDB" id="A0A4Q2RHY4"/>
<dbReference type="Pfam" id="PF00669">
    <property type="entry name" value="Flagellin_N"/>
    <property type="match status" value="1"/>
</dbReference>
<dbReference type="GO" id="GO:0009288">
    <property type="term" value="C:bacterial-type flagellum"/>
    <property type="evidence" value="ECO:0007669"/>
    <property type="project" value="UniProtKB-SubCell"/>
</dbReference>
<dbReference type="Gene3D" id="1.20.1330.10">
    <property type="entry name" value="f41 fragment of flagellin, N-terminal domain"/>
    <property type="match status" value="1"/>
</dbReference>
<evidence type="ECO:0000259" key="5">
    <source>
        <dbReference type="Pfam" id="PF00700"/>
    </source>
</evidence>
<evidence type="ECO:0000256" key="1">
    <source>
        <dbReference type="ARBA" id="ARBA00005709"/>
    </source>
</evidence>
<dbReference type="PANTHER" id="PTHR42792:SF2">
    <property type="entry name" value="FLAGELLIN"/>
    <property type="match status" value="1"/>
</dbReference>
<keyword evidence="7" id="KW-1185">Reference proteome</keyword>
<dbReference type="InterPro" id="IPR001492">
    <property type="entry name" value="Flagellin"/>
</dbReference>
<feature type="domain" description="Flagellin N-terminal" evidence="4">
    <location>
        <begin position="4"/>
        <end position="136"/>
    </location>
</feature>
<dbReference type="PANTHER" id="PTHR42792">
    <property type="entry name" value="FLAGELLIN"/>
    <property type="match status" value="1"/>
</dbReference>
<sequence>MTSILTNTAAMSALSSLTNTQSQLSKTQAQISSGLAVANASDNEAYWSIATEMKARVASLAATNQGLAVAQSILSVANSGMDSIRASVVKIHDDLVVAQQAGVDLSSVQSDISSQQESIKSALDSSSFNGVNLLKDVLLYNSSLAIDQNGFDPNGGGQSYITTAAGINSDGTTSFIKLYNADISQYQYYSPNLTSNNYDTADRYFANDFVQSVLGFLTNAAHTSDVGFLHLDITNLSQADLSTMSSQVSRVIDALSMSQATTGATMKQVANQISFNSSLSDALTSGIGSLVDVDMNIASTRLQALQMQQQLGIQALSMANQNSQLILKLFQAA</sequence>